<dbReference type="GO" id="GO:0016787">
    <property type="term" value="F:hydrolase activity"/>
    <property type="evidence" value="ECO:0007669"/>
    <property type="project" value="UniProtKB-KW"/>
</dbReference>
<keyword evidence="4" id="KW-1185">Reference proteome</keyword>
<dbReference type="Pfam" id="PF00128">
    <property type="entry name" value="Alpha-amylase"/>
    <property type="match status" value="1"/>
</dbReference>
<comment type="caution">
    <text evidence="3">The sequence shown here is derived from an EMBL/GenBank/DDBJ whole genome shotgun (WGS) entry which is preliminary data.</text>
</comment>
<name>A0ABD5PBW8_9EURY</name>
<evidence type="ECO:0000259" key="2">
    <source>
        <dbReference type="SMART" id="SM00642"/>
    </source>
</evidence>
<dbReference type="Gene3D" id="3.20.20.80">
    <property type="entry name" value="Glycosidases"/>
    <property type="match status" value="1"/>
</dbReference>
<proteinExistence type="predicted"/>
<accession>A0ABD5PBW8</accession>
<dbReference type="SUPFAM" id="SSF51445">
    <property type="entry name" value="(Trans)glycosidases"/>
    <property type="match status" value="1"/>
</dbReference>
<dbReference type="Proteomes" id="UP001595921">
    <property type="component" value="Unassembled WGS sequence"/>
</dbReference>
<protein>
    <submittedName>
        <fullName evidence="3">Alpha-amylase family glycosyl hydrolase</fullName>
    </submittedName>
</protein>
<dbReference type="PANTHER" id="PTHR10357">
    <property type="entry name" value="ALPHA-AMYLASE FAMILY MEMBER"/>
    <property type="match status" value="1"/>
</dbReference>
<dbReference type="SMART" id="SM00642">
    <property type="entry name" value="Aamy"/>
    <property type="match status" value="1"/>
</dbReference>
<feature type="region of interest" description="Disordered" evidence="1">
    <location>
        <begin position="1"/>
        <end position="80"/>
    </location>
</feature>
<sequence length="753" mass="81757">MHHPGPPRFTSVGESVELAPRNPDRICDDGGAEGGVEDQDDAPVGAGDGSFRWRLADRPVDSDAAVDPGQGSGAVSHLTPDEPGVYVAELEAPEGVHEQVVRAFPDVRHEATFRVADEDVEGDVSDADRVSVLGAFNDFTMGTHRARRENGAWVLDASLPPGDHDAIFAFDDSFDPYARAEVTVEGPERPRVRLDARRAGDDREDDEVVVTATARAAPDGDEAPRVEFHLDGRDGLSWDDVTVDGDELRFPGSSMADGGVARIHAVPVAERHGIADTLSLTVDGEDGGGTLGVDRPADAPGWVRDATIYQIFVREFAGETVDTTFREIARRVEYVASLGVDTVWLTPVVASPTRHGYHATDLFDTAADLGTRAEFESMVERFHEFDIRVVFDLVVNHTSRDHPAFQLHRAGVPGYEDHYERVPVEENATDVDWAGDDAPGVYFNWTQIPNLNYDSLAVRRWMLDVIDEWAPVVDGFRCDVAWGVPHGFWKEVRERLKAASPEFLLLDETVPRRVGFRENEFDLHYDTDLYYALRDVGTGDAPATALLDALGASAQRGYPDEAVHMRYVENHDEERYATECDEGTLRPAAAATFTLPGAPLIYYGQERGVPEQRGTMRWHDGDAALTDYHRRLVALRTEEPALRADGVEPVGVEVVEGGADGDGVGAGGAGTDPATDRVVAYERSGAGESASVDAVTDPLVVVLHFDSGSVTVRLDYAVDTTDLLTGTDVAAGDDGALRVEDAVVLRGRPSTGN</sequence>
<reference evidence="3 4" key="1">
    <citation type="journal article" date="2019" name="Int. J. Syst. Evol. Microbiol.">
        <title>The Global Catalogue of Microorganisms (GCM) 10K type strain sequencing project: providing services to taxonomists for standard genome sequencing and annotation.</title>
        <authorList>
            <consortium name="The Broad Institute Genomics Platform"/>
            <consortium name="The Broad Institute Genome Sequencing Center for Infectious Disease"/>
            <person name="Wu L."/>
            <person name="Ma J."/>
        </authorList>
    </citation>
    <scope>NUCLEOTIDE SEQUENCE [LARGE SCALE GENOMIC DNA]</scope>
    <source>
        <strain evidence="3 4">CGMCC 1.12553</strain>
    </source>
</reference>
<gene>
    <name evidence="3" type="ORF">ACFO0N_10945</name>
</gene>
<keyword evidence="3" id="KW-0378">Hydrolase</keyword>
<dbReference type="CDD" id="cd11313">
    <property type="entry name" value="AmyAc_arch_bac_AmyA"/>
    <property type="match status" value="1"/>
</dbReference>
<dbReference type="InterPro" id="IPR006047">
    <property type="entry name" value="GH13_cat_dom"/>
</dbReference>
<dbReference type="PANTHER" id="PTHR10357:SF179">
    <property type="entry name" value="NEUTRAL AND BASIC AMINO ACID TRANSPORT PROTEIN RBAT"/>
    <property type="match status" value="1"/>
</dbReference>
<feature type="domain" description="Glycosyl hydrolase family 13 catalytic" evidence="2">
    <location>
        <begin position="310"/>
        <end position="636"/>
    </location>
</feature>
<evidence type="ECO:0000256" key="1">
    <source>
        <dbReference type="SAM" id="MobiDB-lite"/>
    </source>
</evidence>
<evidence type="ECO:0000313" key="4">
    <source>
        <dbReference type="Proteomes" id="UP001595921"/>
    </source>
</evidence>
<dbReference type="InterPro" id="IPR017853">
    <property type="entry name" value="GH"/>
</dbReference>
<evidence type="ECO:0000313" key="3">
    <source>
        <dbReference type="EMBL" id="MFC4358455.1"/>
    </source>
</evidence>
<dbReference type="RefSeq" id="WP_267623814.1">
    <property type="nucleotide sequence ID" value="NZ_JAODIW010000008.1"/>
</dbReference>
<dbReference type="AlphaFoldDB" id="A0ABD5PBW8"/>
<organism evidence="3 4">
    <name type="scientific">Halobium salinum</name>
    <dbReference type="NCBI Taxonomy" id="1364940"/>
    <lineage>
        <taxon>Archaea</taxon>
        <taxon>Methanobacteriati</taxon>
        <taxon>Methanobacteriota</taxon>
        <taxon>Stenosarchaea group</taxon>
        <taxon>Halobacteria</taxon>
        <taxon>Halobacteriales</taxon>
        <taxon>Haloferacaceae</taxon>
        <taxon>Halobium</taxon>
    </lineage>
</organism>
<dbReference type="InterPro" id="IPR013783">
    <property type="entry name" value="Ig-like_fold"/>
</dbReference>
<dbReference type="EMBL" id="JBHSDS010000006">
    <property type="protein sequence ID" value="MFC4358455.1"/>
    <property type="molecule type" value="Genomic_DNA"/>
</dbReference>
<dbReference type="Gene3D" id="2.60.40.10">
    <property type="entry name" value="Immunoglobulins"/>
    <property type="match status" value="1"/>
</dbReference>